<name>A0A8T2QLU8_CERRI</name>
<dbReference type="GO" id="GO:0003934">
    <property type="term" value="F:GTP cyclohydrolase I activity"/>
    <property type="evidence" value="ECO:0007669"/>
    <property type="project" value="UniProtKB-EC"/>
</dbReference>
<keyword evidence="9" id="KW-1185">Reference proteome</keyword>
<dbReference type="Proteomes" id="UP000825935">
    <property type="component" value="Chromosome 34"/>
</dbReference>
<keyword evidence="5" id="KW-0378">Hydrolase</keyword>
<evidence type="ECO:0000256" key="4">
    <source>
        <dbReference type="ARBA" id="ARBA00017272"/>
    </source>
</evidence>
<dbReference type="GO" id="GO:0046654">
    <property type="term" value="P:tetrahydrofolate biosynthetic process"/>
    <property type="evidence" value="ECO:0007669"/>
    <property type="project" value="InterPro"/>
</dbReference>
<feature type="domain" description="GTP cyclohydrolase I" evidence="7">
    <location>
        <begin position="473"/>
        <end position="591"/>
    </location>
</feature>
<sequence length="604" mass="65426">MHEWEFVSHFSPAPEELIMGVEHLSFTHMQACSEMVVVSNGCKLGGGDGFDRPLTCSQINEISLKDGSDAGVETDEIIAASSISSASSIDLEEFVDDSSDTVEAVKLLLQCLGEDIQRAGLLKTPLRVARAFAFATKGYRQSAKDIIGDALFPEAGVESGSGFAGGLGGMVIVRNINQYSLCGSCLLPFKVCCHIAYISSGYQVVGLSKLARVTDMFARRLQNPQTLTDEICEGLSDIIKPIGVAVALQSWHLPVPGSHNDAYGAKHTFQQPIITYAGRGRFENKHSGPWEYFLALLQLEGIAIPYNGSAECNVTRKEWCPCAGLDTYPVEKDQLLSSNGHSMSADSGPQCSNKRMLNGTHLSGSVPRNSVESFSVMVSAVESILSSLIRGIVKEDLHPAAICYTKWLSYFKRGCQESWNGGSMDGVDNGMNGGSTWMHKASNGHTLSRVISNGDSPLSHMEDGLSSFILTHFDAPFCSLCEHHLLPFYGRAHIGYLSSDAGFKDVNRNSVLEIVKSLGHKLQVQERLTREIAEALAHRFCLSSIIVVLEASHVCMLSRGVEKVGSSTATDAVIGHFATNYSAKARFLGMIVRNREAKRTCPGL</sequence>
<comment type="caution">
    <text evidence="8">The sequence shown here is derived from an EMBL/GenBank/DDBJ whole genome shotgun (WGS) entry which is preliminary data.</text>
</comment>
<dbReference type="GO" id="GO:0005737">
    <property type="term" value="C:cytoplasm"/>
    <property type="evidence" value="ECO:0007669"/>
    <property type="project" value="TreeGrafter"/>
</dbReference>
<dbReference type="GO" id="GO:0005525">
    <property type="term" value="F:GTP binding"/>
    <property type="evidence" value="ECO:0007669"/>
    <property type="project" value="TreeGrafter"/>
</dbReference>
<dbReference type="InterPro" id="IPR020602">
    <property type="entry name" value="GTP_CycHdrlase_I_dom"/>
</dbReference>
<protein>
    <recommendedName>
        <fullName evidence="4">GTP cyclohydrolase 1</fullName>
        <ecNumber evidence="3">3.5.4.16</ecNumber>
    </recommendedName>
    <alternativeName>
        <fullName evidence="6">GTP cyclohydrolase I</fullName>
    </alternativeName>
</protein>
<comment type="similarity">
    <text evidence="2">Belongs to the GTP cyclohydrolase I family.</text>
</comment>
<evidence type="ECO:0000256" key="3">
    <source>
        <dbReference type="ARBA" id="ARBA00012715"/>
    </source>
</evidence>
<evidence type="ECO:0000256" key="5">
    <source>
        <dbReference type="ARBA" id="ARBA00022801"/>
    </source>
</evidence>
<dbReference type="PANTHER" id="PTHR11109">
    <property type="entry name" value="GTP CYCLOHYDROLASE I"/>
    <property type="match status" value="1"/>
</dbReference>
<dbReference type="Gene3D" id="3.30.1130.10">
    <property type="match status" value="2"/>
</dbReference>
<dbReference type="InterPro" id="IPR043134">
    <property type="entry name" value="GTP-CH-I_N"/>
</dbReference>
<dbReference type="GO" id="GO:0006729">
    <property type="term" value="P:tetrahydrobiopterin biosynthetic process"/>
    <property type="evidence" value="ECO:0007669"/>
    <property type="project" value="TreeGrafter"/>
</dbReference>
<dbReference type="EC" id="3.5.4.16" evidence="3"/>
<dbReference type="InterPro" id="IPR043133">
    <property type="entry name" value="GTP-CH-I_C/QueF"/>
</dbReference>
<evidence type="ECO:0000256" key="1">
    <source>
        <dbReference type="ARBA" id="ARBA00005080"/>
    </source>
</evidence>
<evidence type="ECO:0000256" key="6">
    <source>
        <dbReference type="ARBA" id="ARBA00030854"/>
    </source>
</evidence>
<proteinExistence type="inferred from homology"/>
<evidence type="ECO:0000313" key="8">
    <source>
        <dbReference type="EMBL" id="KAH7284231.1"/>
    </source>
</evidence>
<accession>A0A8T2QLU8</accession>
<evidence type="ECO:0000313" key="9">
    <source>
        <dbReference type="Proteomes" id="UP000825935"/>
    </source>
</evidence>
<dbReference type="PANTHER" id="PTHR11109:SF7">
    <property type="entry name" value="GTP CYCLOHYDROLASE 1"/>
    <property type="match status" value="1"/>
</dbReference>
<dbReference type="Gene3D" id="1.10.286.10">
    <property type="match status" value="1"/>
</dbReference>
<dbReference type="SUPFAM" id="SSF55620">
    <property type="entry name" value="Tetrahydrobiopterin biosynthesis enzymes-like"/>
    <property type="match status" value="2"/>
</dbReference>
<dbReference type="GO" id="GO:0008270">
    <property type="term" value="F:zinc ion binding"/>
    <property type="evidence" value="ECO:0007669"/>
    <property type="project" value="TreeGrafter"/>
</dbReference>
<dbReference type="Pfam" id="PF01227">
    <property type="entry name" value="GTP_cyclohydroI"/>
    <property type="match status" value="2"/>
</dbReference>
<dbReference type="EMBL" id="CM035439">
    <property type="protein sequence ID" value="KAH7284231.1"/>
    <property type="molecule type" value="Genomic_DNA"/>
</dbReference>
<gene>
    <name evidence="8" type="ORF">KP509_34G044100</name>
</gene>
<organism evidence="8 9">
    <name type="scientific">Ceratopteris richardii</name>
    <name type="common">Triangle waterfern</name>
    <dbReference type="NCBI Taxonomy" id="49495"/>
    <lineage>
        <taxon>Eukaryota</taxon>
        <taxon>Viridiplantae</taxon>
        <taxon>Streptophyta</taxon>
        <taxon>Embryophyta</taxon>
        <taxon>Tracheophyta</taxon>
        <taxon>Polypodiopsida</taxon>
        <taxon>Polypodiidae</taxon>
        <taxon>Polypodiales</taxon>
        <taxon>Pteridineae</taxon>
        <taxon>Pteridaceae</taxon>
        <taxon>Parkerioideae</taxon>
        <taxon>Ceratopteris</taxon>
    </lineage>
</organism>
<dbReference type="OMA" id="QRWVEPS"/>
<reference evidence="8" key="1">
    <citation type="submission" date="2021-08" db="EMBL/GenBank/DDBJ databases">
        <title>WGS assembly of Ceratopteris richardii.</title>
        <authorList>
            <person name="Marchant D.B."/>
            <person name="Chen G."/>
            <person name="Jenkins J."/>
            <person name="Shu S."/>
            <person name="Leebens-Mack J."/>
            <person name="Grimwood J."/>
            <person name="Schmutz J."/>
            <person name="Soltis P."/>
            <person name="Soltis D."/>
            <person name="Chen Z.-H."/>
        </authorList>
    </citation>
    <scope>NUCLEOTIDE SEQUENCE</scope>
    <source>
        <strain evidence="8">Whitten #5841</strain>
        <tissue evidence="8">Leaf</tissue>
    </source>
</reference>
<evidence type="ECO:0000256" key="2">
    <source>
        <dbReference type="ARBA" id="ARBA00008085"/>
    </source>
</evidence>
<dbReference type="InterPro" id="IPR001474">
    <property type="entry name" value="GTP_CycHdrlase_I"/>
</dbReference>
<comment type="pathway">
    <text evidence="1">Cofactor biosynthesis; 7,8-dihydroneopterin triphosphate biosynthesis; 7,8-dihydroneopterin triphosphate from GTP: step 1/1.</text>
</comment>
<evidence type="ECO:0000259" key="7">
    <source>
        <dbReference type="Pfam" id="PF01227"/>
    </source>
</evidence>
<dbReference type="OrthoDB" id="4966at2759"/>
<feature type="domain" description="GTP cyclohydrolase I" evidence="7">
    <location>
        <begin position="103"/>
        <end position="285"/>
    </location>
</feature>
<dbReference type="AlphaFoldDB" id="A0A8T2QLU8"/>